<dbReference type="RefSeq" id="WP_012868454.1">
    <property type="nucleotide sequence ID" value="NC_013521.1"/>
</dbReference>
<name>D1BEV0_SANKS</name>
<dbReference type="STRING" id="446469.Sked_34980"/>
<keyword evidence="4" id="KW-1185">Reference proteome</keyword>
<dbReference type="EMBL" id="CP001819">
    <property type="protein sequence ID" value="ACZ23386.1"/>
    <property type="molecule type" value="Genomic_DNA"/>
</dbReference>
<sequence>MISTRQKGIAGVLTLGLVLAGCADGGAVLAAPAPDPLGEPQRYTTSAFIIQQGDEPPELCLSTVMESNPPQCGGPTVVGLDWADVPDAETVMGVTFGSAWVVGTYADETFTLTEPVSSDPPAGHVPPGSTPPTYSPPSGDAPSAEDGEAAMSALGEHATEVGLLVWSPDPTTGRFSADVIRLDASTEARIHEILASWYEADQIDLYSRLEPLR</sequence>
<evidence type="ECO:0000313" key="3">
    <source>
        <dbReference type="EMBL" id="ACZ23386.1"/>
    </source>
</evidence>
<dbReference type="KEGG" id="ske:Sked_34980"/>
<evidence type="ECO:0008006" key="5">
    <source>
        <dbReference type="Google" id="ProtNLM"/>
    </source>
</evidence>
<dbReference type="Proteomes" id="UP000000322">
    <property type="component" value="Chromosome"/>
</dbReference>
<gene>
    <name evidence="3" type="ordered locus">Sked_34980</name>
</gene>
<reference evidence="3 4" key="1">
    <citation type="journal article" date="2009" name="Stand. Genomic Sci.">
        <title>Complete genome sequence of Sanguibacter keddieii type strain (ST-74).</title>
        <authorList>
            <person name="Ivanova N."/>
            <person name="Sikorski J."/>
            <person name="Sims D."/>
            <person name="Brettin T."/>
            <person name="Detter J.C."/>
            <person name="Han C."/>
            <person name="Lapidus A."/>
            <person name="Copeland A."/>
            <person name="Glavina Del Rio T."/>
            <person name="Nolan M."/>
            <person name="Chen F."/>
            <person name="Lucas S."/>
            <person name="Tice H."/>
            <person name="Cheng J.F."/>
            <person name="Bruce D."/>
            <person name="Goodwin L."/>
            <person name="Pitluck S."/>
            <person name="Pati A."/>
            <person name="Mavromatis K."/>
            <person name="Chen A."/>
            <person name="Palaniappan K."/>
            <person name="D'haeseleer P."/>
            <person name="Chain P."/>
            <person name="Bristow J."/>
            <person name="Eisen J.A."/>
            <person name="Markowitz V."/>
            <person name="Hugenholtz P."/>
            <person name="Goker M."/>
            <person name="Pukall R."/>
            <person name="Klenk H.P."/>
            <person name="Kyrpides N.C."/>
        </authorList>
    </citation>
    <scope>NUCLEOTIDE SEQUENCE [LARGE SCALE GENOMIC DNA]</scope>
    <source>
        <strain evidence="4">ATCC 51767 / DSM 10542 / NCFB 3025 / ST-74</strain>
    </source>
</reference>
<feature type="region of interest" description="Disordered" evidence="1">
    <location>
        <begin position="112"/>
        <end position="148"/>
    </location>
</feature>
<dbReference type="eggNOG" id="ENOG5033H0F">
    <property type="taxonomic scope" value="Bacteria"/>
</dbReference>
<feature type="signal peptide" evidence="2">
    <location>
        <begin position="1"/>
        <end position="30"/>
    </location>
</feature>
<evidence type="ECO:0000256" key="1">
    <source>
        <dbReference type="SAM" id="MobiDB-lite"/>
    </source>
</evidence>
<evidence type="ECO:0000313" key="4">
    <source>
        <dbReference type="Proteomes" id="UP000000322"/>
    </source>
</evidence>
<dbReference type="HOGENOM" id="CLU_1293563_0_0_11"/>
<protein>
    <recommendedName>
        <fullName evidence="5">Lipoprotein</fullName>
    </recommendedName>
</protein>
<dbReference type="OrthoDB" id="5178481at2"/>
<feature type="chain" id="PRO_5003021435" description="Lipoprotein" evidence="2">
    <location>
        <begin position="31"/>
        <end position="213"/>
    </location>
</feature>
<proteinExistence type="predicted"/>
<dbReference type="AlphaFoldDB" id="D1BEV0"/>
<organism evidence="3 4">
    <name type="scientific">Sanguibacter keddieii (strain ATCC 51767 / DSM 10542 / NCFB 3025 / ST-74)</name>
    <dbReference type="NCBI Taxonomy" id="446469"/>
    <lineage>
        <taxon>Bacteria</taxon>
        <taxon>Bacillati</taxon>
        <taxon>Actinomycetota</taxon>
        <taxon>Actinomycetes</taxon>
        <taxon>Micrococcales</taxon>
        <taxon>Sanguibacteraceae</taxon>
        <taxon>Sanguibacter</taxon>
    </lineage>
</organism>
<accession>D1BEV0</accession>
<keyword evidence="2" id="KW-0732">Signal</keyword>
<evidence type="ECO:0000256" key="2">
    <source>
        <dbReference type="SAM" id="SignalP"/>
    </source>
</evidence>
<dbReference type="PROSITE" id="PS51257">
    <property type="entry name" value="PROKAR_LIPOPROTEIN"/>
    <property type="match status" value="1"/>
</dbReference>